<keyword evidence="3" id="KW-1185">Reference proteome</keyword>
<gene>
    <name evidence="2" type="ORF">DBV15_08076</name>
</gene>
<protein>
    <submittedName>
        <fullName evidence="2">Uncharacterized protein</fullName>
    </submittedName>
</protein>
<accession>A0A4S2JRG5</accession>
<feature type="compositionally biased region" description="Basic and acidic residues" evidence="1">
    <location>
        <begin position="272"/>
        <end position="290"/>
    </location>
</feature>
<dbReference type="EMBL" id="QBLH01003559">
    <property type="protein sequence ID" value="TGZ37399.1"/>
    <property type="molecule type" value="Genomic_DNA"/>
</dbReference>
<evidence type="ECO:0000313" key="3">
    <source>
        <dbReference type="Proteomes" id="UP000310200"/>
    </source>
</evidence>
<feature type="compositionally biased region" description="Basic residues" evidence="1">
    <location>
        <begin position="231"/>
        <end position="247"/>
    </location>
</feature>
<evidence type="ECO:0000256" key="1">
    <source>
        <dbReference type="SAM" id="MobiDB-lite"/>
    </source>
</evidence>
<name>A0A4S2JRG5_9HYME</name>
<comment type="caution">
    <text evidence="2">The sequence shown here is derived from an EMBL/GenBank/DDBJ whole genome shotgun (WGS) entry which is preliminary data.</text>
</comment>
<reference evidence="2 3" key="1">
    <citation type="journal article" date="2019" name="Philos. Trans. R. Soc. Lond., B, Biol. Sci.">
        <title>Ant behaviour and brain gene expression of defending hosts depend on the ecological success of the intruding social parasite.</title>
        <authorList>
            <person name="Kaur R."/>
            <person name="Stoldt M."/>
            <person name="Jongepier E."/>
            <person name="Feldmeyer B."/>
            <person name="Menzel F."/>
            <person name="Bornberg-Bauer E."/>
            <person name="Foitzik S."/>
        </authorList>
    </citation>
    <scope>NUCLEOTIDE SEQUENCE [LARGE SCALE GENOMIC DNA]</scope>
    <source>
        <tissue evidence="2">Whole body</tissue>
    </source>
</reference>
<sequence>MTNIKASRKGMRLNDAQYFRLPLPHTRKRMMVIRVMPQGADTNYFHVVQDSTMSSNTGFGTKIRYHGKTLESKQSSVEIALVTTCSGFEGVDQNKEGRQDICVETETIGLLNDSSSLTRREDVPSIVQDDSEKFAEFPHAEDDRRETVQKVVCNSQELRRQVERGCKSVDRKRSCGDRVVEIEEEEEKCGSSWWRDGGQTILQFFAKILGKRGGIGARGPAGYVLPTGKQPGKRVKRVSRGGKGHNGCRRDVDRGIRLKRVDNGYIANHVYRDEGSRHDAVTENKPREKQQQQQQQQHHPSILVRQIQRTRDKNLRVMLLERELCTRLPKAARRDARLIGNGVSHRTSIAFTSFFAGSARYSSEFCSIPDTRSSTNSTSSLTLMSPIDVPKRNVVFRAGGSQFVAIR</sequence>
<evidence type="ECO:0000313" key="2">
    <source>
        <dbReference type="EMBL" id="TGZ37399.1"/>
    </source>
</evidence>
<dbReference type="AlphaFoldDB" id="A0A4S2JRG5"/>
<proteinExistence type="predicted"/>
<organism evidence="2 3">
    <name type="scientific">Temnothorax longispinosus</name>
    <dbReference type="NCBI Taxonomy" id="300112"/>
    <lineage>
        <taxon>Eukaryota</taxon>
        <taxon>Metazoa</taxon>
        <taxon>Ecdysozoa</taxon>
        <taxon>Arthropoda</taxon>
        <taxon>Hexapoda</taxon>
        <taxon>Insecta</taxon>
        <taxon>Pterygota</taxon>
        <taxon>Neoptera</taxon>
        <taxon>Endopterygota</taxon>
        <taxon>Hymenoptera</taxon>
        <taxon>Apocrita</taxon>
        <taxon>Aculeata</taxon>
        <taxon>Formicoidea</taxon>
        <taxon>Formicidae</taxon>
        <taxon>Myrmicinae</taxon>
        <taxon>Temnothorax</taxon>
    </lineage>
</organism>
<feature type="region of interest" description="Disordered" evidence="1">
    <location>
        <begin position="272"/>
        <end position="301"/>
    </location>
</feature>
<dbReference type="Proteomes" id="UP000310200">
    <property type="component" value="Unassembled WGS sequence"/>
</dbReference>
<feature type="region of interest" description="Disordered" evidence="1">
    <location>
        <begin position="222"/>
        <end position="250"/>
    </location>
</feature>